<dbReference type="Gene3D" id="2.30.30.140">
    <property type="match status" value="1"/>
</dbReference>
<evidence type="ECO:0000256" key="1">
    <source>
        <dbReference type="ARBA" id="ARBA00004123"/>
    </source>
</evidence>
<dbReference type="SUPFAM" id="SSF63748">
    <property type="entry name" value="Tudor/PWWP/MBT"/>
    <property type="match status" value="1"/>
</dbReference>
<keyword evidence="4" id="KW-0227">DNA damage</keyword>
<dbReference type="SUPFAM" id="SSF51735">
    <property type="entry name" value="NAD(P)-binding Rossmann-fold domains"/>
    <property type="match status" value="1"/>
</dbReference>
<dbReference type="Gene3D" id="3.40.50.720">
    <property type="entry name" value="NAD(P)-binding Rossmann-like Domain"/>
    <property type="match status" value="1"/>
</dbReference>
<feature type="domain" description="NAD-dependent epimerase/dehydratase" evidence="16">
    <location>
        <begin position="1040"/>
        <end position="1227"/>
    </location>
</feature>
<dbReference type="GO" id="GO:0016621">
    <property type="term" value="F:cinnamoyl-CoA reductase activity"/>
    <property type="evidence" value="ECO:0007669"/>
    <property type="project" value="UniProtKB-EC"/>
</dbReference>
<feature type="compositionally biased region" description="Basic and acidic residues" evidence="15">
    <location>
        <begin position="943"/>
        <end position="957"/>
    </location>
</feature>
<dbReference type="Pfam" id="PF01370">
    <property type="entry name" value="Epimerase"/>
    <property type="match status" value="1"/>
</dbReference>
<dbReference type="GO" id="GO:0006281">
    <property type="term" value="P:DNA repair"/>
    <property type="evidence" value="ECO:0007669"/>
    <property type="project" value="UniProtKB-KW"/>
</dbReference>
<comment type="pathway">
    <text evidence="2">Aromatic compound metabolism; phenylpropanoid biosynthesis.</text>
</comment>
<dbReference type="GO" id="GO:0051301">
    <property type="term" value="P:cell division"/>
    <property type="evidence" value="ECO:0007669"/>
    <property type="project" value="UniProtKB-KW"/>
</dbReference>
<feature type="region of interest" description="Disordered" evidence="15">
    <location>
        <begin position="617"/>
        <end position="965"/>
    </location>
</feature>
<dbReference type="Proteomes" id="UP000694005">
    <property type="component" value="Chromosome A09"/>
</dbReference>
<organism evidence="17 18">
    <name type="scientific">Brassica campestris</name>
    <name type="common">Field mustard</name>
    <dbReference type="NCBI Taxonomy" id="3711"/>
    <lineage>
        <taxon>Eukaryota</taxon>
        <taxon>Viridiplantae</taxon>
        <taxon>Streptophyta</taxon>
        <taxon>Embryophyta</taxon>
        <taxon>Tracheophyta</taxon>
        <taxon>Spermatophyta</taxon>
        <taxon>Magnoliopsida</taxon>
        <taxon>eudicotyledons</taxon>
        <taxon>Gunneridae</taxon>
        <taxon>Pentapetalae</taxon>
        <taxon>rosids</taxon>
        <taxon>malvids</taxon>
        <taxon>Brassicales</taxon>
        <taxon>Brassicaceae</taxon>
        <taxon>Brassiceae</taxon>
        <taxon>Brassica</taxon>
    </lineage>
</organism>
<evidence type="ECO:0000256" key="6">
    <source>
        <dbReference type="ARBA" id="ARBA00022857"/>
    </source>
</evidence>
<sequence>MGPLVGESELPEALLKAGKDLLEPHSSTDSLLDLLHKVETLLSNVEQDPIVAVQSALRPSTKALISADLLRNPDSDVRVYVVSCLTEIMRITAPEAPYHDDHMKDIFEVTVEAFGKLADASSRSYKKAEAVLDTVAKVRSSLVMLDLECDDVILEMFRQFLKVISPDHPQAVLHSMETIMTTVIDESEEVPMDLLEILLAAVKKENQDVSPMASKLVEKVLSSCASTLRPCIMEALKSTGTSLDMYSPVVSSICQSEAAASEAQIVVNPKETKAGEKTVEEQVVPSDSLQGKLDLGLSVKGARSKRTARGGTRANGDDKVTKGSDLHQLLKQGHSESTDTDTESGSTRRRGRKPNSLMNPEEGYSFKTSSSKNDSSRGKLAGKKASSPSKVGQTNQSVVISISPSGKSRKKGSGKRSRSKMEETDLDAASLARPVSKKPTVKKDKPEEEDLMETDIEKPEDSIKTAKPSKKEKKAENGSAKTSAKKPLEESKTSGKKQVHSEAKKNNSKTDITHSSKSKKKSSPATTPATKESEQTPKSNPKRKRTAGEEVESNKSKLGQELVGKRVKVWWPLDKTFYEGVIQSYDGRTRRHKVLYSDGEAEAIYLKNETWEIIQDKSSASEEKEDDDLPDSTPLSDIMRRQKAKKSKNVELSSSSDVRSSKEKEPVTNSIKKGKRTKGALKGKGLSNEPESREEKDVKSSKEPKAETGRTEKRQKVTKDIPRESEKDCDDKEEAEAKVEEGLKSGAEPECKRDHQELADDPNAETKTDGEELKSTNKSNAEPETDGEKQETAKEPTAELKIDGDEKEPVKEINEEPETEAQEGESAKEPSADTKLIEKEDMSEVQEVESAKEPSADTKLIEKEDMSEVREGESAKEPSEDAKLIEKEDMSEVREGESAKDASEDAKLIEKEDISEDQSHGAAKEPSVTETGKVENEAEEDDQRALKEVGEETDKAKAGTVKEVGEETDKAEAGVWNHKRINFLFSLYIQTVTHFVRIHHFASASSKTEAFTFDHTGKNASRRIYTDDPKNTHLRELEGAKERLILCKADLQDYDALKAAIDGCDGVFHTASPVTDDPEQMVEPAVNGAKFVINAAAEAKVKRVVITSSIGAVYMDPNRDPEAVVDESCWSDLEFCKNTKNWYCYGKMVAEQAAWETAEEKGVDLVVLNPVLVLGPPLQPTINASLFHVLKYLTGSAKTYANLTQAYVDVRDVALAHVLVYEAPSASGRYLLAETALHRGEVVEILAKLFPEYPLPTKCKDEKNPRAKPYKFTNQKIKDLGLEFTSTKQSLYDTVKSLQEKGHLPPPPPPSTSEESSQNGIRIGS</sequence>
<keyword evidence="3" id="KW-0132">Cell division</keyword>
<keyword evidence="10" id="KW-0539">Nucleus</keyword>
<dbReference type="GO" id="GO:0035825">
    <property type="term" value="P:homologous recombination"/>
    <property type="evidence" value="ECO:0007669"/>
    <property type="project" value="UniProtKB-ARBA"/>
</dbReference>
<feature type="compositionally biased region" description="Basic and acidic residues" evidence="15">
    <location>
        <begin position="315"/>
        <end position="325"/>
    </location>
</feature>
<evidence type="ECO:0000256" key="5">
    <source>
        <dbReference type="ARBA" id="ARBA00022776"/>
    </source>
</evidence>
<dbReference type="FunFam" id="3.40.50.720:FF:000199">
    <property type="entry name" value="Cinnamoyl-CoA reductase 1"/>
    <property type="match status" value="1"/>
</dbReference>
<evidence type="ECO:0000256" key="7">
    <source>
        <dbReference type="ARBA" id="ARBA00023002"/>
    </source>
</evidence>
<feature type="compositionally biased region" description="Polar residues" evidence="15">
    <location>
        <begin position="386"/>
        <end position="404"/>
    </location>
</feature>
<dbReference type="InterPro" id="IPR036291">
    <property type="entry name" value="NAD(P)-bd_dom_sf"/>
</dbReference>
<feature type="region of interest" description="Disordered" evidence="15">
    <location>
        <begin position="1298"/>
        <end position="1325"/>
    </location>
</feature>
<evidence type="ECO:0000256" key="15">
    <source>
        <dbReference type="SAM" id="MobiDB-lite"/>
    </source>
</evidence>
<evidence type="ECO:0000256" key="10">
    <source>
        <dbReference type="ARBA" id="ARBA00023242"/>
    </source>
</evidence>
<dbReference type="SUPFAM" id="SSF48371">
    <property type="entry name" value="ARM repeat"/>
    <property type="match status" value="1"/>
</dbReference>
<name>A0A8D9D0N4_BRACM</name>
<evidence type="ECO:0000313" key="17">
    <source>
        <dbReference type="EMBL" id="CAG7866906.1"/>
    </source>
</evidence>
<feature type="region of interest" description="Disordered" evidence="15">
    <location>
        <begin position="295"/>
        <end position="559"/>
    </location>
</feature>
<dbReference type="Pfam" id="PF20168">
    <property type="entry name" value="PDS5"/>
    <property type="match status" value="1"/>
</dbReference>
<dbReference type="PANTHER" id="PTHR12663">
    <property type="entry name" value="ANDROGEN INDUCED INHIBITOR OF PROLIFERATION AS3 / PDS5-RELATED"/>
    <property type="match status" value="1"/>
</dbReference>
<dbReference type="PANTHER" id="PTHR12663:SF69">
    <property type="entry name" value="SISTER CHROMATID COHESION PROTEIN PDS5 HOMOLOG E"/>
    <property type="match status" value="1"/>
</dbReference>
<dbReference type="CDD" id="cd08958">
    <property type="entry name" value="FR_SDR_e"/>
    <property type="match status" value="1"/>
</dbReference>
<evidence type="ECO:0000259" key="16">
    <source>
        <dbReference type="Pfam" id="PF01370"/>
    </source>
</evidence>
<evidence type="ECO:0000256" key="11">
    <source>
        <dbReference type="ARBA" id="ARBA00023306"/>
    </source>
</evidence>
<comment type="subcellular location">
    <subcellularLocation>
        <location evidence="1">Nucleus</location>
    </subcellularLocation>
</comment>
<feature type="compositionally biased region" description="Basic and acidic residues" evidence="15">
    <location>
        <begin position="546"/>
        <end position="555"/>
    </location>
</feature>
<keyword evidence="8" id="KW-1015">Disulfide bond</keyword>
<protein>
    <recommendedName>
        <fullName evidence="14">cinnamoyl-CoA reductase</fullName>
        <ecNumber evidence="14">1.2.1.44</ecNumber>
    </recommendedName>
</protein>
<dbReference type="InterPro" id="IPR001509">
    <property type="entry name" value="Epimerase_deHydtase"/>
</dbReference>
<feature type="compositionally biased region" description="Basic and acidic residues" evidence="15">
    <location>
        <begin position="849"/>
        <end position="923"/>
    </location>
</feature>
<evidence type="ECO:0000256" key="8">
    <source>
        <dbReference type="ARBA" id="ARBA00023157"/>
    </source>
</evidence>
<evidence type="ECO:0000313" key="18">
    <source>
        <dbReference type="Proteomes" id="UP000694005"/>
    </source>
</evidence>
<gene>
    <name evidence="17" type="ORF">BRAPAZ1V2_A09P73730.2</name>
</gene>
<comment type="catalytic activity">
    <reaction evidence="13">
        <text>(E)-cinnamaldehyde + NADP(+) + CoA = (E)-cinnamoyl-CoA + NADPH + H(+)</text>
        <dbReference type="Rhea" id="RHEA:10620"/>
        <dbReference type="ChEBI" id="CHEBI:15378"/>
        <dbReference type="ChEBI" id="CHEBI:16731"/>
        <dbReference type="ChEBI" id="CHEBI:57252"/>
        <dbReference type="ChEBI" id="CHEBI:57287"/>
        <dbReference type="ChEBI" id="CHEBI:57783"/>
        <dbReference type="ChEBI" id="CHEBI:58349"/>
        <dbReference type="EC" id="1.2.1.44"/>
    </reaction>
</comment>
<comment type="similarity">
    <text evidence="12">Belongs to the NAD(P)-dependent epimerase/dehydratase family. Dihydroflavonol-4-reductase subfamily.</text>
</comment>
<dbReference type="InterPro" id="IPR016024">
    <property type="entry name" value="ARM-type_fold"/>
</dbReference>
<proteinExistence type="inferred from homology"/>
<evidence type="ECO:0000256" key="13">
    <source>
        <dbReference type="ARBA" id="ARBA00050710"/>
    </source>
</evidence>
<evidence type="ECO:0000256" key="4">
    <source>
        <dbReference type="ARBA" id="ARBA00022763"/>
    </source>
</evidence>
<dbReference type="EMBL" id="LS974625">
    <property type="protein sequence ID" value="CAG7866906.1"/>
    <property type="molecule type" value="Genomic_DNA"/>
</dbReference>
<evidence type="ECO:0000256" key="12">
    <source>
        <dbReference type="ARBA" id="ARBA00023445"/>
    </source>
</evidence>
<reference evidence="17 18" key="1">
    <citation type="submission" date="2021-07" db="EMBL/GenBank/DDBJ databases">
        <authorList>
            <consortium name="Genoscope - CEA"/>
            <person name="William W."/>
        </authorList>
    </citation>
    <scope>NUCLEOTIDE SEQUENCE [LARGE SCALE GENOMIC DNA]</scope>
</reference>
<feature type="compositionally biased region" description="Basic and acidic residues" evidence="15">
    <location>
        <begin position="486"/>
        <end position="505"/>
    </location>
</feature>
<accession>A0A8D9D0N4</accession>
<keyword evidence="5" id="KW-0498">Mitosis</keyword>
<evidence type="ECO:0000256" key="9">
    <source>
        <dbReference type="ARBA" id="ARBA00023204"/>
    </source>
</evidence>
<dbReference type="GO" id="GO:0007064">
    <property type="term" value="P:mitotic sister chromatid cohesion"/>
    <property type="evidence" value="ECO:0007669"/>
    <property type="project" value="InterPro"/>
</dbReference>
<dbReference type="GO" id="GO:0005634">
    <property type="term" value="C:nucleus"/>
    <property type="evidence" value="ECO:0007669"/>
    <property type="project" value="UniProtKB-SubCell"/>
</dbReference>
<evidence type="ECO:0000256" key="3">
    <source>
        <dbReference type="ARBA" id="ARBA00022618"/>
    </source>
</evidence>
<keyword evidence="9" id="KW-0234">DNA repair</keyword>
<feature type="compositionally biased region" description="Basic residues" evidence="15">
    <location>
        <begin position="407"/>
        <end position="418"/>
    </location>
</feature>
<feature type="compositionally biased region" description="Basic and acidic residues" evidence="15">
    <location>
        <begin position="455"/>
        <end position="464"/>
    </location>
</feature>
<dbReference type="Gramene" id="A09p73730.2_BraZ1">
    <property type="protein sequence ID" value="A09p73730.2_BraZ1.CDS"/>
    <property type="gene ID" value="A09g73730.2_BraZ1"/>
</dbReference>
<feature type="compositionally biased region" description="Basic and acidic residues" evidence="15">
    <location>
        <begin position="690"/>
        <end position="775"/>
    </location>
</feature>
<evidence type="ECO:0000256" key="14">
    <source>
        <dbReference type="ARBA" id="ARBA00067006"/>
    </source>
</evidence>
<evidence type="ECO:0000256" key="2">
    <source>
        <dbReference type="ARBA" id="ARBA00004928"/>
    </source>
</evidence>
<feature type="compositionally biased region" description="Basic and acidic residues" evidence="15">
    <location>
        <begin position="786"/>
        <end position="814"/>
    </location>
</feature>
<feature type="compositionally biased region" description="Basic and acidic residues" evidence="15">
    <location>
        <begin position="825"/>
        <end position="842"/>
    </location>
</feature>
<dbReference type="InterPro" id="IPR039776">
    <property type="entry name" value="Pds5"/>
</dbReference>
<feature type="compositionally biased region" description="Basic residues" evidence="15">
    <location>
        <begin position="672"/>
        <end position="681"/>
    </location>
</feature>
<dbReference type="GO" id="GO:0007623">
    <property type="term" value="P:circadian rhythm"/>
    <property type="evidence" value="ECO:0007669"/>
    <property type="project" value="UniProtKB-ARBA"/>
</dbReference>
<keyword evidence="11" id="KW-0131">Cell cycle</keyword>
<dbReference type="CDD" id="cd20404">
    <property type="entry name" value="Tudor_Agenet_AtEML-like"/>
    <property type="match status" value="1"/>
</dbReference>
<keyword evidence="7" id="KW-0560">Oxidoreductase</keyword>
<keyword evidence="6" id="KW-0521">NADP</keyword>
<dbReference type="EC" id="1.2.1.44" evidence="14"/>